<keyword evidence="7 8" id="KW-0315">Glutamine amidotransferase</keyword>
<feature type="active site" evidence="8">
    <location>
        <position position="223"/>
    </location>
</feature>
<dbReference type="UniPathway" id="UPA00074">
    <property type="reaction ID" value="UER00128"/>
</dbReference>
<accession>A0A7V3UZA2</accession>
<dbReference type="GO" id="GO:0005737">
    <property type="term" value="C:cytoplasm"/>
    <property type="evidence" value="ECO:0007669"/>
    <property type="project" value="UniProtKB-SubCell"/>
</dbReference>
<keyword evidence="6 8" id="KW-0067">ATP-binding</keyword>
<comment type="function">
    <text evidence="8">Part of the phosphoribosylformylglycinamidine synthase complex involved in the purines biosynthetic pathway. Catalyzes the ATP-dependent conversion of formylglycinamide ribonucleotide (FGAR) and glutamine to yield formylglycinamidine ribonucleotide (FGAM) and glutamate. The FGAM synthase complex is composed of three subunits. PurQ produces an ammonia molecule by converting glutamine to glutamate. PurL transfers the ammonia molecule to FGAR to form FGAM in an ATP-dependent manner. PurS interacts with PurQ and PurL and is thought to assist in the transfer of the ammonia molecule from PurQ to PurL.</text>
</comment>
<evidence type="ECO:0000256" key="5">
    <source>
        <dbReference type="ARBA" id="ARBA00022801"/>
    </source>
</evidence>
<evidence type="ECO:0000256" key="3">
    <source>
        <dbReference type="ARBA" id="ARBA00022741"/>
    </source>
</evidence>
<evidence type="ECO:0000256" key="2">
    <source>
        <dbReference type="ARBA" id="ARBA00022598"/>
    </source>
</evidence>
<dbReference type="GO" id="GO:0006189">
    <property type="term" value="P:'de novo' IMP biosynthetic process"/>
    <property type="evidence" value="ECO:0007669"/>
    <property type="project" value="UniProtKB-UniRule"/>
</dbReference>
<evidence type="ECO:0000256" key="1">
    <source>
        <dbReference type="ARBA" id="ARBA00022490"/>
    </source>
</evidence>
<dbReference type="EC" id="3.5.1.2" evidence="8"/>
<gene>
    <name evidence="8 9" type="primary">purQ</name>
    <name evidence="9" type="ORF">ENX16_01220</name>
</gene>
<dbReference type="AlphaFoldDB" id="A0A7V3UZA2"/>
<evidence type="ECO:0000256" key="7">
    <source>
        <dbReference type="ARBA" id="ARBA00022962"/>
    </source>
</evidence>
<keyword evidence="5 8" id="KW-0378">Hydrolase</keyword>
<dbReference type="Pfam" id="PF13507">
    <property type="entry name" value="GATase_5"/>
    <property type="match status" value="1"/>
</dbReference>
<feature type="active site" evidence="8">
    <location>
        <position position="221"/>
    </location>
</feature>
<keyword evidence="2 8" id="KW-0436">Ligase</keyword>
<comment type="caution">
    <text evidence="9">The sequence shown here is derived from an EMBL/GenBank/DDBJ whole genome shotgun (WGS) entry which is preliminary data.</text>
</comment>
<dbReference type="SMART" id="SM01211">
    <property type="entry name" value="GATase_5"/>
    <property type="match status" value="1"/>
</dbReference>
<evidence type="ECO:0000313" key="9">
    <source>
        <dbReference type="EMBL" id="HGD12693.1"/>
    </source>
</evidence>
<dbReference type="CDD" id="cd01740">
    <property type="entry name" value="GATase1_FGAR_AT"/>
    <property type="match status" value="1"/>
</dbReference>
<sequence>MVRVCVLFAAGINCDEETVYAFELAGATAETVHINRLKNNPALLEHYHILVIPGGFSYGDYIASGRVLANEIKHNLIKEIERFLNSGKLIMGICNGFQVLVKSGLLPAFEKPFETQTVTLDTNDSARYEDRWVYLKVEKSNCVFTDNLPEIIYLPVAHSEGKFITSSPSILKRLNLNHQVVLRYVTAEGQIAEYPENPNGSVEGIAGICDPTGRIFGLMPHPERFVRREHHPRWQRENLTKADGIVIFENAIKYAKKNL</sequence>
<dbReference type="PROSITE" id="PS51273">
    <property type="entry name" value="GATASE_TYPE_1"/>
    <property type="match status" value="1"/>
</dbReference>
<dbReference type="PANTHER" id="PTHR10099:SF1">
    <property type="entry name" value="PHOSPHORIBOSYLFORMYLGLYCINAMIDINE SYNTHASE"/>
    <property type="match status" value="1"/>
</dbReference>
<organism evidence="9">
    <name type="scientific">candidate division WOR-3 bacterium</name>
    <dbReference type="NCBI Taxonomy" id="2052148"/>
    <lineage>
        <taxon>Bacteria</taxon>
        <taxon>Bacteria division WOR-3</taxon>
    </lineage>
</organism>
<feature type="active site" description="Nucleophile" evidence="8">
    <location>
        <position position="94"/>
    </location>
</feature>
<dbReference type="GO" id="GO:0005524">
    <property type="term" value="F:ATP binding"/>
    <property type="evidence" value="ECO:0007669"/>
    <property type="project" value="UniProtKB-KW"/>
</dbReference>
<dbReference type="HAMAP" id="MF_00421">
    <property type="entry name" value="PurQ"/>
    <property type="match status" value="1"/>
</dbReference>
<keyword evidence="1 8" id="KW-0963">Cytoplasm</keyword>
<keyword evidence="4 8" id="KW-0658">Purine biosynthesis</keyword>
<evidence type="ECO:0000256" key="6">
    <source>
        <dbReference type="ARBA" id="ARBA00022840"/>
    </source>
</evidence>
<dbReference type="EC" id="6.3.5.3" evidence="8"/>
<dbReference type="EMBL" id="DTMZ01000016">
    <property type="protein sequence ID" value="HGD12693.1"/>
    <property type="molecule type" value="Genomic_DNA"/>
</dbReference>
<reference evidence="9" key="1">
    <citation type="journal article" date="2020" name="mSystems">
        <title>Genome- and Community-Level Interaction Insights into Carbon Utilization and Element Cycling Functions of Hydrothermarchaeota in Hydrothermal Sediment.</title>
        <authorList>
            <person name="Zhou Z."/>
            <person name="Liu Y."/>
            <person name="Xu W."/>
            <person name="Pan J."/>
            <person name="Luo Z.H."/>
            <person name="Li M."/>
        </authorList>
    </citation>
    <scope>NUCLEOTIDE SEQUENCE [LARGE SCALE GENOMIC DNA]</scope>
    <source>
        <strain evidence="9">SpSt-914</strain>
    </source>
</reference>
<dbReference type="PIRSF" id="PIRSF001586">
    <property type="entry name" value="FGAM_synth_I"/>
    <property type="match status" value="1"/>
</dbReference>
<dbReference type="PANTHER" id="PTHR10099">
    <property type="entry name" value="PHOSPHORIBOSYLFORMYLGLYCINAMIDINE SYNTHASE"/>
    <property type="match status" value="1"/>
</dbReference>
<comment type="subunit">
    <text evidence="8">Part of the FGAM synthase complex composed of 1 PurL, 1 PurQ and 2 PurS subunits.</text>
</comment>
<keyword evidence="3 8" id="KW-0547">Nucleotide-binding</keyword>
<dbReference type="GO" id="GO:0004642">
    <property type="term" value="F:phosphoribosylformylglycinamidine synthase activity"/>
    <property type="evidence" value="ECO:0007669"/>
    <property type="project" value="UniProtKB-UniRule"/>
</dbReference>
<evidence type="ECO:0000256" key="8">
    <source>
        <dbReference type="HAMAP-Rule" id="MF_00421"/>
    </source>
</evidence>
<proteinExistence type="inferred from homology"/>
<name>A0A7V3UZA2_UNCW3</name>
<dbReference type="InterPro" id="IPR029062">
    <property type="entry name" value="Class_I_gatase-like"/>
</dbReference>
<dbReference type="Gene3D" id="3.40.50.880">
    <property type="match status" value="1"/>
</dbReference>
<protein>
    <recommendedName>
        <fullName evidence="8">Phosphoribosylformylglycinamidine synthase subunit PurQ</fullName>
        <shortName evidence="8">FGAM synthase</shortName>
        <ecNumber evidence="8">6.3.5.3</ecNumber>
    </recommendedName>
    <alternativeName>
        <fullName evidence="8">Formylglycinamide ribonucleotide amidotransferase subunit I</fullName>
        <shortName evidence="8">FGAR amidotransferase I</shortName>
        <shortName evidence="8">FGAR-AT I</shortName>
    </alternativeName>
    <alternativeName>
        <fullName evidence="8">Glutaminase PurQ</fullName>
        <ecNumber evidence="8">3.5.1.2</ecNumber>
    </alternativeName>
    <alternativeName>
        <fullName evidence="8">Phosphoribosylformylglycinamidine synthase subunit I</fullName>
    </alternativeName>
</protein>
<dbReference type="InterPro" id="IPR010075">
    <property type="entry name" value="PRibForGlyAmidine_synth_PurQ"/>
</dbReference>
<comment type="pathway">
    <text evidence="8">Purine metabolism; IMP biosynthesis via de novo pathway; 5-amino-1-(5-phospho-D-ribosyl)imidazole from N(2)-formyl-N(1)-(5-phospho-D-ribosyl)glycinamide: step 1/2.</text>
</comment>
<dbReference type="GO" id="GO:0004359">
    <property type="term" value="F:glutaminase activity"/>
    <property type="evidence" value="ECO:0007669"/>
    <property type="project" value="UniProtKB-EC"/>
</dbReference>
<evidence type="ECO:0000256" key="4">
    <source>
        <dbReference type="ARBA" id="ARBA00022755"/>
    </source>
</evidence>
<comment type="catalytic activity">
    <reaction evidence="8">
        <text>L-glutamine + H2O = L-glutamate + NH4(+)</text>
        <dbReference type="Rhea" id="RHEA:15889"/>
        <dbReference type="ChEBI" id="CHEBI:15377"/>
        <dbReference type="ChEBI" id="CHEBI:28938"/>
        <dbReference type="ChEBI" id="CHEBI:29985"/>
        <dbReference type="ChEBI" id="CHEBI:58359"/>
        <dbReference type="EC" id="3.5.1.2"/>
    </reaction>
</comment>
<comment type="catalytic activity">
    <reaction evidence="8">
        <text>N(2)-formyl-N(1)-(5-phospho-beta-D-ribosyl)glycinamide + L-glutamine + ATP + H2O = 2-formamido-N(1)-(5-O-phospho-beta-D-ribosyl)acetamidine + L-glutamate + ADP + phosphate + H(+)</text>
        <dbReference type="Rhea" id="RHEA:17129"/>
        <dbReference type="ChEBI" id="CHEBI:15377"/>
        <dbReference type="ChEBI" id="CHEBI:15378"/>
        <dbReference type="ChEBI" id="CHEBI:29985"/>
        <dbReference type="ChEBI" id="CHEBI:30616"/>
        <dbReference type="ChEBI" id="CHEBI:43474"/>
        <dbReference type="ChEBI" id="CHEBI:58359"/>
        <dbReference type="ChEBI" id="CHEBI:147286"/>
        <dbReference type="ChEBI" id="CHEBI:147287"/>
        <dbReference type="ChEBI" id="CHEBI:456216"/>
        <dbReference type="EC" id="6.3.5.3"/>
    </reaction>
</comment>
<dbReference type="NCBIfam" id="TIGR01737">
    <property type="entry name" value="FGAM_synth_I"/>
    <property type="match status" value="1"/>
</dbReference>
<dbReference type="SUPFAM" id="SSF52317">
    <property type="entry name" value="Class I glutamine amidotransferase-like"/>
    <property type="match status" value="1"/>
</dbReference>
<comment type="subcellular location">
    <subcellularLocation>
        <location evidence="8">Cytoplasm</location>
    </subcellularLocation>
</comment>